<name>A0AAE1L3P1_PETCI</name>
<organism evidence="2 3">
    <name type="scientific">Petrolisthes cinctipes</name>
    <name type="common">Flat porcelain crab</name>
    <dbReference type="NCBI Taxonomy" id="88211"/>
    <lineage>
        <taxon>Eukaryota</taxon>
        <taxon>Metazoa</taxon>
        <taxon>Ecdysozoa</taxon>
        <taxon>Arthropoda</taxon>
        <taxon>Crustacea</taxon>
        <taxon>Multicrustacea</taxon>
        <taxon>Malacostraca</taxon>
        <taxon>Eumalacostraca</taxon>
        <taxon>Eucarida</taxon>
        <taxon>Decapoda</taxon>
        <taxon>Pleocyemata</taxon>
        <taxon>Anomura</taxon>
        <taxon>Galatheoidea</taxon>
        <taxon>Porcellanidae</taxon>
        <taxon>Petrolisthes</taxon>
    </lineage>
</organism>
<dbReference type="Proteomes" id="UP001286313">
    <property type="component" value="Unassembled WGS sequence"/>
</dbReference>
<keyword evidence="3" id="KW-1185">Reference proteome</keyword>
<accession>A0AAE1L3P1</accession>
<protein>
    <submittedName>
        <fullName evidence="2">Uncharacterized protein</fullName>
    </submittedName>
</protein>
<dbReference type="EMBL" id="JAWQEG010000322">
    <property type="protein sequence ID" value="KAK3891640.1"/>
    <property type="molecule type" value="Genomic_DNA"/>
</dbReference>
<dbReference type="AlphaFoldDB" id="A0AAE1L3P1"/>
<feature type="compositionally biased region" description="Low complexity" evidence="1">
    <location>
        <begin position="157"/>
        <end position="166"/>
    </location>
</feature>
<proteinExistence type="predicted"/>
<reference evidence="2" key="1">
    <citation type="submission" date="2023-10" db="EMBL/GenBank/DDBJ databases">
        <title>Genome assemblies of two species of porcelain crab, Petrolisthes cinctipes and Petrolisthes manimaculis (Anomura: Porcellanidae).</title>
        <authorList>
            <person name="Angst P."/>
        </authorList>
    </citation>
    <scope>NUCLEOTIDE SEQUENCE</scope>
    <source>
        <strain evidence="2">PB745_01</strain>
        <tissue evidence="2">Gill</tissue>
    </source>
</reference>
<sequence length="187" mass="20508">MEHSKPRNDEEQLGLIQRVYKLGGRQKSKYRWGREGTISTSTNNLTTSSTNNIITNTNNITTTRTNNIITNTNNITTSTNNITTSTNNITTSTSNITTSSTNNITINNTSNITITNTSNFTINNNNFTTTTTTTTSQPVSKFVLGSNPFKPSPHLPSPCLSPSQQSKLHKGGLLGLLKNRLTQIRTE</sequence>
<feature type="region of interest" description="Disordered" evidence="1">
    <location>
        <begin position="147"/>
        <end position="166"/>
    </location>
</feature>
<evidence type="ECO:0000313" key="2">
    <source>
        <dbReference type="EMBL" id="KAK3891640.1"/>
    </source>
</evidence>
<evidence type="ECO:0000313" key="3">
    <source>
        <dbReference type="Proteomes" id="UP001286313"/>
    </source>
</evidence>
<gene>
    <name evidence="2" type="ORF">Pcinc_004487</name>
</gene>
<evidence type="ECO:0000256" key="1">
    <source>
        <dbReference type="SAM" id="MobiDB-lite"/>
    </source>
</evidence>
<comment type="caution">
    <text evidence="2">The sequence shown here is derived from an EMBL/GenBank/DDBJ whole genome shotgun (WGS) entry which is preliminary data.</text>
</comment>